<gene>
    <name evidence="1" type="primary">SNAPC2</name>
    <name evidence="1" type="ORF">P7K49_033155</name>
</gene>
<reference evidence="1 2" key="1">
    <citation type="submission" date="2023-05" db="EMBL/GenBank/DDBJ databases">
        <title>B98-5 Cell Line De Novo Hybrid Assembly: An Optical Mapping Approach.</title>
        <authorList>
            <person name="Kananen K."/>
            <person name="Auerbach J.A."/>
            <person name="Kautto E."/>
            <person name="Blachly J.S."/>
        </authorList>
    </citation>
    <scope>NUCLEOTIDE SEQUENCE [LARGE SCALE GENOMIC DNA]</scope>
    <source>
        <strain evidence="1">B95-8</strain>
        <tissue evidence="1">Cell line</tissue>
    </source>
</reference>
<dbReference type="PANTHER" id="PTHR15132:SF1">
    <property type="entry name" value="SNRNA-ACTIVATING PROTEIN COMPLEX SUBUNIT 2"/>
    <property type="match status" value="1"/>
</dbReference>
<name>A0ABQ9TS67_SAGOE</name>
<dbReference type="Proteomes" id="UP001266305">
    <property type="component" value="Unassembled WGS sequence"/>
</dbReference>
<evidence type="ECO:0000313" key="1">
    <source>
        <dbReference type="EMBL" id="KAK2087248.1"/>
    </source>
</evidence>
<accession>A0ABQ9TS67</accession>
<dbReference type="PANTHER" id="PTHR15132">
    <property type="entry name" value="SNRNA-ACTIVATING PROTEIN COMPLEX SUBUNIT 2"/>
    <property type="match status" value="1"/>
</dbReference>
<protein>
    <submittedName>
        <fullName evidence="1">snRNA-activating protein complex subunit 2</fullName>
    </submittedName>
</protein>
<feature type="non-terminal residue" evidence="1">
    <location>
        <position position="1"/>
    </location>
</feature>
<organism evidence="1 2">
    <name type="scientific">Saguinus oedipus</name>
    <name type="common">Cotton-top tamarin</name>
    <name type="synonym">Oedipomidas oedipus</name>
    <dbReference type="NCBI Taxonomy" id="9490"/>
    <lineage>
        <taxon>Eukaryota</taxon>
        <taxon>Metazoa</taxon>
        <taxon>Chordata</taxon>
        <taxon>Craniata</taxon>
        <taxon>Vertebrata</taxon>
        <taxon>Euteleostomi</taxon>
        <taxon>Mammalia</taxon>
        <taxon>Eutheria</taxon>
        <taxon>Euarchontoglires</taxon>
        <taxon>Primates</taxon>
        <taxon>Haplorrhini</taxon>
        <taxon>Platyrrhini</taxon>
        <taxon>Cebidae</taxon>
        <taxon>Callitrichinae</taxon>
        <taxon>Saguinus</taxon>
    </lineage>
</organism>
<dbReference type="EMBL" id="JASSZA010000019">
    <property type="protein sequence ID" value="KAK2087248.1"/>
    <property type="molecule type" value="Genomic_DNA"/>
</dbReference>
<dbReference type="Pfam" id="PF11035">
    <property type="entry name" value="SNAPC2"/>
    <property type="match status" value="1"/>
</dbReference>
<evidence type="ECO:0000313" key="2">
    <source>
        <dbReference type="Proteomes" id="UP001266305"/>
    </source>
</evidence>
<dbReference type="InterPro" id="IPR021281">
    <property type="entry name" value="SNAPC2"/>
</dbReference>
<keyword evidence="2" id="KW-1185">Reference proteome</keyword>
<proteinExistence type="predicted"/>
<comment type="caution">
    <text evidence="1">The sequence shown here is derived from an EMBL/GenBank/DDBJ whole genome shotgun (WGS) entry which is preliminary data.</text>
</comment>
<sequence>PRPLGKRFQSACVFVIGMKPPPRRRAAPARYLGEVTGPATWSAREKRQLVRLLQARQGQPEPDAAELARELRGRSEAEIRVFLQQLKGRVAREAIQKLHPGGLLGPRRQEAQPPAPIEVWMDLAEKITGPLEEALAVAFSQVQPSPRQVGVSQRTGSHEPNHVNLGPGPFPLPALWRPSVTGHLEPQCPWL</sequence>